<evidence type="ECO:0000259" key="7">
    <source>
        <dbReference type="Pfam" id="PF01171"/>
    </source>
</evidence>
<accession>A0ABX3NGY8</accession>
<comment type="function">
    <text evidence="6">Ligates lysine onto the cytidine present at position 34 of the AUA codon-specific tRNA(Ile) that contains the anticodon CAU, in an ATP-dependent manner. Cytidine is converted to lysidine, thus changing the amino acid specificity of the tRNA from methionine to isoleucine.</text>
</comment>
<name>A0ABX3NGY8_9GAMM</name>
<comment type="caution">
    <text evidence="8">The sequence shown here is derived from an EMBL/GenBank/DDBJ whole genome shotgun (WGS) entry which is preliminary data.</text>
</comment>
<evidence type="ECO:0000256" key="2">
    <source>
        <dbReference type="ARBA" id="ARBA00022694"/>
    </source>
</evidence>
<reference evidence="8 9" key="1">
    <citation type="submission" date="2017-03" db="EMBL/GenBank/DDBJ databases">
        <title>Draft genome sequence of Moraxella equi CCUG 4950T type strain.</title>
        <authorList>
            <person name="Salva-Serra F."/>
            <person name="Engstrom-Jakobsson H."/>
            <person name="Thorell K."/>
            <person name="Jaen-Luchoro D."/>
            <person name="Gonzales-Siles L."/>
            <person name="Karlsson R."/>
            <person name="Yazdan S."/>
            <person name="Boulund F."/>
            <person name="Johnning A."/>
            <person name="Engstrand L."/>
            <person name="Kristiansson E."/>
            <person name="Moore E."/>
        </authorList>
    </citation>
    <scope>NUCLEOTIDE SEQUENCE [LARGE SCALE GENOMIC DNA]</scope>
    <source>
        <strain evidence="8 9">CCUG 4950</strain>
    </source>
</reference>
<dbReference type="PANTHER" id="PTHR43033">
    <property type="entry name" value="TRNA(ILE)-LYSIDINE SYNTHASE-RELATED"/>
    <property type="match status" value="1"/>
</dbReference>
<evidence type="ECO:0000313" key="8">
    <source>
        <dbReference type="EMBL" id="OPH36964.1"/>
    </source>
</evidence>
<keyword evidence="2 6" id="KW-0819">tRNA processing</keyword>
<dbReference type="Gene3D" id="3.40.50.620">
    <property type="entry name" value="HUPs"/>
    <property type="match status" value="1"/>
</dbReference>
<dbReference type="InterPro" id="IPR012094">
    <property type="entry name" value="tRNA_Ile_lys_synt"/>
</dbReference>
<sequence>MILLRQVALWTCFWQRNERPTARRGWKVRVIWRIWRCKMTACPILSALSALNDVPYPLYVACSGGRDSLALAYGCYLLYQQGRLDRLPTLLHVHHGIQQANDDWARLVGAWADEHGFDWRILPLTLTKKTETSARTARYQALMGAMVDDGVLLVAHHADDQAETVLMRLVNGVGVQGLSGMRAWSTKTVQGRTMNLHRPLLGVSRQEITAFAHAHALPYVDDPTNETTDNARSLIRNDILPRLTALNPKVRQNIARTAHLMNDAHALISETVFELVKKCILATPHTPFVGCLDIYALRLLSAHERSAVVRFFVQADNPLPPSYQTVSDTLALTARDDGDHSTEIFWQGGDGDDVGGNGRSVVLCRYKNTLYRYHHELFVLLQDEMSDDKIALNSSKIILKQNTKLAIFMDFHDGLRELLMDKSAYIQPVSRDERLRIYEPYVDKDGKTQIGFTKLGGKKLYQRLSIPTWHRANLWGLYVHDEMVLVMSMDKWWLTDSAMFYALRGVFDDGRWGRTLLVVDRT</sequence>
<protein>
    <recommendedName>
        <fullName evidence="6">tRNA(Ile)-lysidine synthase</fullName>
        <ecNumber evidence="6">6.3.4.19</ecNumber>
    </recommendedName>
    <alternativeName>
        <fullName evidence="6">tRNA(Ile)-2-lysyl-cytidine synthase</fullName>
    </alternativeName>
    <alternativeName>
        <fullName evidence="6">tRNA(Ile)-lysidine synthetase</fullName>
    </alternativeName>
</protein>
<evidence type="ECO:0000256" key="1">
    <source>
        <dbReference type="ARBA" id="ARBA00022598"/>
    </source>
</evidence>
<dbReference type="InterPro" id="IPR014729">
    <property type="entry name" value="Rossmann-like_a/b/a_fold"/>
</dbReference>
<keyword evidence="1 6" id="KW-0436">Ligase</keyword>
<dbReference type="EMBL" id="MXAP01000084">
    <property type="protein sequence ID" value="OPH36964.1"/>
    <property type="molecule type" value="Genomic_DNA"/>
</dbReference>
<dbReference type="RefSeq" id="WP_079326037.1">
    <property type="nucleotide sequence ID" value="NZ_MXAP01000084.1"/>
</dbReference>
<dbReference type="InterPro" id="IPR012795">
    <property type="entry name" value="tRNA_Ile_lys_synt_N"/>
</dbReference>
<dbReference type="SUPFAM" id="SSF82829">
    <property type="entry name" value="MesJ substrate recognition domain-like"/>
    <property type="match status" value="1"/>
</dbReference>
<dbReference type="HAMAP" id="MF_01161">
    <property type="entry name" value="tRNA_Ile_lys_synt"/>
    <property type="match status" value="1"/>
</dbReference>
<dbReference type="InterPro" id="IPR011063">
    <property type="entry name" value="TilS/TtcA_N"/>
</dbReference>
<dbReference type="Pfam" id="PF01171">
    <property type="entry name" value="ATP_bind_3"/>
    <property type="match status" value="1"/>
</dbReference>
<dbReference type="SUPFAM" id="SSF52402">
    <property type="entry name" value="Adenine nucleotide alpha hydrolases-like"/>
    <property type="match status" value="1"/>
</dbReference>
<comment type="similarity">
    <text evidence="6">Belongs to the tRNA(Ile)-lysidine synthase family.</text>
</comment>
<dbReference type="EC" id="6.3.4.19" evidence="6"/>
<proteinExistence type="inferred from homology"/>
<gene>
    <name evidence="6" type="primary">tilS</name>
    <name evidence="8" type="ORF">B5J93_08720</name>
</gene>
<feature type="binding site" evidence="6">
    <location>
        <begin position="63"/>
        <end position="68"/>
    </location>
    <ligand>
        <name>ATP</name>
        <dbReference type="ChEBI" id="CHEBI:30616"/>
    </ligand>
</feature>
<evidence type="ECO:0000256" key="4">
    <source>
        <dbReference type="ARBA" id="ARBA00022840"/>
    </source>
</evidence>
<dbReference type="Proteomes" id="UP000190777">
    <property type="component" value="Unassembled WGS sequence"/>
</dbReference>
<feature type="domain" description="tRNA(Ile)-lysidine/2-thiocytidine synthase N-terminal" evidence="7">
    <location>
        <begin position="59"/>
        <end position="237"/>
    </location>
</feature>
<keyword evidence="9" id="KW-1185">Reference proteome</keyword>
<keyword evidence="4 6" id="KW-0067">ATP-binding</keyword>
<keyword evidence="3 6" id="KW-0547">Nucleotide-binding</keyword>
<dbReference type="Gene3D" id="1.20.59.20">
    <property type="match status" value="1"/>
</dbReference>
<evidence type="ECO:0000256" key="3">
    <source>
        <dbReference type="ARBA" id="ARBA00022741"/>
    </source>
</evidence>
<keyword evidence="6" id="KW-0963">Cytoplasm</keyword>
<comment type="catalytic activity">
    <reaction evidence="5 6">
        <text>cytidine(34) in tRNA(Ile2) + L-lysine + ATP = lysidine(34) in tRNA(Ile2) + AMP + diphosphate + H(+)</text>
        <dbReference type="Rhea" id="RHEA:43744"/>
        <dbReference type="Rhea" id="RHEA-COMP:10625"/>
        <dbReference type="Rhea" id="RHEA-COMP:10670"/>
        <dbReference type="ChEBI" id="CHEBI:15378"/>
        <dbReference type="ChEBI" id="CHEBI:30616"/>
        <dbReference type="ChEBI" id="CHEBI:32551"/>
        <dbReference type="ChEBI" id="CHEBI:33019"/>
        <dbReference type="ChEBI" id="CHEBI:82748"/>
        <dbReference type="ChEBI" id="CHEBI:83665"/>
        <dbReference type="ChEBI" id="CHEBI:456215"/>
        <dbReference type="EC" id="6.3.4.19"/>
    </reaction>
</comment>
<comment type="domain">
    <text evidence="6">The N-terminal region contains the highly conserved SGGXDS motif, predicted to be a P-loop motif involved in ATP binding.</text>
</comment>
<evidence type="ECO:0000256" key="6">
    <source>
        <dbReference type="HAMAP-Rule" id="MF_01161"/>
    </source>
</evidence>
<dbReference type="CDD" id="cd01992">
    <property type="entry name" value="TilS_N"/>
    <property type="match status" value="1"/>
</dbReference>
<comment type="subcellular location">
    <subcellularLocation>
        <location evidence="6">Cytoplasm</location>
    </subcellularLocation>
</comment>
<organism evidence="8 9">
    <name type="scientific">Moraxella equi</name>
    <dbReference type="NCBI Taxonomy" id="60442"/>
    <lineage>
        <taxon>Bacteria</taxon>
        <taxon>Pseudomonadati</taxon>
        <taxon>Pseudomonadota</taxon>
        <taxon>Gammaproteobacteria</taxon>
        <taxon>Moraxellales</taxon>
        <taxon>Moraxellaceae</taxon>
        <taxon>Moraxella</taxon>
    </lineage>
</organism>
<evidence type="ECO:0000256" key="5">
    <source>
        <dbReference type="ARBA" id="ARBA00048539"/>
    </source>
</evidence>
<dbReference type="NCBIfam" id="TIGR02432">
    <property type="entry name" value="lysidine_TilS_N"/>
    <property type="match status" value="1"/>
</dbReference>
<dbReference type="PANTHER" id="PTHR43033:SF1">
    <property type="entry name" value="TRNA(ILE)-LYSIDINE SYNTHASE-RELATED"/>
    <property type="match status" value="1"/>
</dbReference>
<evidence type="ECO:0000313" key="9">
    <source>
        <dbReference type="Proteomes" id="UP000190777"/>
    </source>
</evidence>